<proteinExistence type="predicted"/>
<evidence type="ECO:0000313" key="2">
    <source>
        <dbReference type="Proteomes" id="UP000199603"/>
    </source>
</evidence>
<name>A0A1G6RQ21_9GAMM</name>
<keyword evidence="2" id="KW-1185">Reference proteome</keyword>
<dbReference type="EMBL" id="FNAG01000001">
    <property type="protein sequence ID" value="SDD06036.1"/>
    <property type="molecule type" value="Genomic_DNA"/>
</dbReference>
<accession>A0A1G6RQ21</accession>
<dbReference type="STRING" id="265719.SAMN04488509_1016"/>
<dbReference type="AlphaFoldDB" id="A0A1G6RQ21"/>
<sequence>MNTRTPAATAASTNVPRPQWAGLLQHAAMALEGRAIFDSESLAAELRAIAAALRAEVTA</sequence>
<dbReference type="RefSeq" id="WP_091237416.1">
    <property type="nucleotide sequence ID" value="NZ_FNAG01000001.1"/>
</dbReference>
<dbReference type="Proteomes" id="UP000199603">
    <property type="component" value="Unassembled WGS sequence"/>
</dbReference>
<reference evidence="1 2" key="1">
    <citation type="submission" date="2016-10" db="EMBL/GenBank/DDBJ databases">
        <authorList>
            <person name="de Groot N.N."/>
        </authorList>
    </citation>
    <scope>NUCLEOTIDE SEQUENCE [LARGE SCALE GENOMIC DNA]</scope>
    <source>
        <strain evidence="1 2">DSM 16957</strain>
    </source>
</reference>
<protein>
    <submittedName>
        <fullName evidence="1">Uncharacterized protein</fullName>
    </submittedName>
</protein>
<gene>
    <name evidence="1" type="ORF">SAMN04488509_1016</name>
</gene>
<evidence type="ECO:0000313" key="1">
    <source>
        <dbReference type="EMBL" id="SDD06036.1"/>
    </source>
</evidence>
<organism evidence="1 2">
    <name type="scientific">Aquimonas voraii</name>
    <dbReference type="NCBI Taxonomy" id="265719"/>
    <lineage>
        <taxon>Bacteria</taxon>
        <taxon>Pseudomonadati</taxon>
        <taxon>Pseudomonadota</taxon>
        <taxon>Gammaproteobacteria</taxon>
        <taxon>Lysobacterales</taxon>
        <taxon>Lysobacteraceae</taxon>
        <taxon>Aquimonas</taxon>
    </lineage>
</organism>